<keyword evidence="3" id="KW-0548">Nucleotidyltransferase</keyword>
<dbReference type="SUPFAM" id="SSF53098">
    <property type="entry name" value="Ribonuclease H-like"/>
    <property type="match status" value="1"/>
</dbReference>
<keyword evidence="1" id="KW-0645">Protease</keyword>
<dbReference type="InterPro" id="IPR016197">
    <property type="entry name" value="Chromo-like_dom_sf"/>
</dbReference>
<evidence type="ECO:0000256" key="4">
    <source>
        <dbReference type="ARBA" id="ARBA00022722"/>
    </source>
</evidence>
<keyword evidence="15" id="KW-0233">DNA recombination</keyword>
<evidence type="ECO:0000256" key="2">
    <source>
        <dbReference type="ARBA" id="ARBA00022679"/>
    </source>
</evidence>
<dbReference type="SUPFAM" id="SSF56672">
    <property type="entry name" value="DNA/RNA polymerases"/>
    <property type="match status" value="1"/>
</dbReference>
<dbReference type="InterPro" id="IPR000477">
    <property type="entry name" value="RT_dom"/>
</dbReference>
<evidence type="ECO:0000256" key="6">
    <source>
        <dbReference type="ARBA" id="ARBA00022750"/>
    </source>
</evidence>
<keyword evidence="12" id="KW-0695">RNA-directed DNA polymerase</keyword>
<protein>
    <submittedName>
        <fullName evidence="18">Polyprotein</fullName>
    </submittedName>
</protein>
<dbReference type="Pfam" id="PF00078">
    <property type="entry name" value="RVT_1"/>
    <property type="match status" value="1"/>
</dbReference>
<evidence type="ECO:0000256" key="8">
    <source>
        <dbReference type="ARBA" id="ARBA00022801"/>
    </source>
</evidence>
<accession>A0A9P3LFI1</accession>
<dbReference type="Gene3D" id="3.30.70.270">
    <property type="match status" value="2"/>
</dbReference>
<keyword evidence="14" id="KW-0238">DNA-binding</keyword>
<dbReference type="FunFam" id="3.30.70.270:FF:000003">
    <property type="entry name" value="Transposon Ty3-G Gag-Pol polyprotein"/>
    <property type="match status" value="1"/>
</dbReference>
<dbReference type="InterPro" id="IPR041588">
    <property type="entry name" value="Integrase_H2C2"/>
</dbReference>
<name>A0A9P3LFI1_9APHY</name>
<keyword evidence="2" id="KW-0808">Transferase</keyword>
<keyword evidence="8" id="KW-0378">Hydrolase</keyword>
<comment type="caution">
    <text evidence="18">The sequence shown here is derived from an EMBL/GenBank/DDBJ whole genome shotgun (WGS) entry which is preliminary data.</text>
</comment>
<dbReference type="Gene3D" id="2.40.50.40">
    <property type="match status" value="1"/>
</dbReference>
<dbReference type="Gene3D" id="3.30.420.10">
    <property type="entry name" value="Ribonuclease H-like superfamily/Ribonuclease H"/>
    <property type="match status" value="1"/>
</dbReference>
<dbReference type="GO" id="GO:0015074">
    <property type="term" value="P:DNA integration"/>
    <property type="evidence" value="ECO:0007669"/>
    <property type="project" value="UniProtKB-KW"/>
</dbReference>
<evidence type="ECO:0000256" key="11">
    <source>
        <dbReference type="ARBA" id="ARBA00022908"/>
    </source>
</evidence>
<dbReference type="InterPro" id="IPR012337">
    <property type="entry name" value="RNaseH-like_sf"/>
</dbReference>
<evidence type="ECO:0000256" key="12">
    <source>
        <dbReference type="ARBA" id="ARBA00022918"/>
    </source>
</evidence>
<keyword evidence="9" id="KW-0460">Magnesium</keyword>
<dbReference type="GO" id="GO:0003723">
    <property type="term" value="F:RNA binding"/>
    <property type="evidence" value="ECO:0007669"/>
    <property type="project" value="UniProtKB-KW"/>
</dbReference>
<dbReference type="Gene3D" id="1.10.340.70">
    <property type="match status" value="1"/>
</dbReference>
<evidence type="ECO:0000259" key="17">
    <source>
        <dbReference type="PROSITE" id="PS50994"/>
    </source>
</evidence>
<keyword evidence="6" id="KW-0064">Aspartyl protease</keyword>
<feature type="domain" description="Integrase catalytic" evidence="17">
    <location>
        <begin position="712"/>
        <end position="871"/>
    </location>
</feature>
<dbReference type="OrthoDB" id="3158924at2759"/>
<reference evidence="18 19" key="1">
    <citation type="submission" date="2021-08" db="EMBL/GenBank/DDBJ databases">
        <title>Draft Genome Sequence of Phanerochaete sordida strain YK-624.</title>
        <authorList>
            <person name="Mori T."/>
            <person name="Dohra H."/>
            <person name="Suzuki T."/>
            <person name="Kawagishi H."/>
            <person name="Hirai H."/>
        </authorList>
    </citation>
    <scope>NUCLEOTIDE SEQUENCE [LARGE SCALE GENOMIC DNA]</scope>
    <source>
        <strain evidence="18 19">YK-624</strain>
    </source>
</reference>
<dbReference type="Gene3D" id="3.10.10.10">
    <property type="entry name" value="HIV Type 1 Reverse Transcriptase, subunit A, domain 1"/>
    <property type="match status" value="1"/>
</dbReference>
<dbReference type="InterPro" id="IPR043128">
    <property type="entry name" value="Rev_trsase/Diguanyl_cyclase"/>
</dbReference>
<evidence type="ECO:0000256" key="14">
    <source>
        <dbReference type="ARBA" id="ARBA00023125"/>
    </source>
</evidence>
<keyword evidence="4" id="KW-0540">Nuclease</keyword>
<evidence type="ECO:0000256" key="3">
    <source>
        <dbReference type="ARBA" id="ARBA00022695"/>
    </source>
</evidence>
<keyword evidence="10" id="KW-0694">RNA-binding</keyword>
<dbReference type="GO" id="GO:0003887">
    <property type="term" value="F:DNA-directed DNA polymerase activity"/>
    <property type="evidence" value="ECO:0007669"/>
    <property type="project" value="UniProtKB-KW"/>
</dbReference>
<dbReference type="GO" id="GO:0005634">
    <property type="term" value="C:nucleus"/>
    <property type="evidence" value="ECO:0007669"/>
    <property type="project" value="UniProtKB-ARBA"/>
</dbReference>
<dbReference type="InterPro" id="IPR056924">
    <property type="entry name" value="SH3_Tf2-1"/>
</dbReference>
<dbReference type="PROSITE" id="PS50994">
    <property type="entry name" value="INTEGRASE"/>
    <property type="match status" value="1"/>
</dbReference>
<dbReference type="SUPFAM" id="SSF54160">
    <property type="entry name" value="Chromo domain-like"/>
    <property type="match status" value="1"/>
</dbReference>
<organism evidence="18 19">
    <name type="scientific">Phanerochaete sordida</name>
    <dbReference type="NCBI Taxonomy" id="48140"/>
    <lineage>
        <taxon>Eukaryota</taxon>
        <taxon>Fungi</taxon>
        <taxon>Dikarya</taxon>
        <taxon>Basidiomycota</taxon>
        <taxon>Agaricomycotina</taxon>
        <taxon>Agaricomycetes</taxon>
        <taxon>Polyporales</taxon>
        <taxon>Phanerochaetaceae</taxon>
        <taxon>Phanerochaete</taxon>
    </lineage>
</organism>
<dbReference type="InterPro" id="IPR050951">
    <property type="entry name" value="Retrovirus_Pol_polyprotein"/>
</dbReference>
<dbReference type="PROSITE" id="PS50878">
    <property type="entry name" value="RT_POL"/>
    <property type="match status" value="1"/>
</dbReference>
<evidence type="ECO:0000313" key="18">
    <source>
        <dbReference type="EMBL" id="GJE92037.1"/>
    </source>
</evidence>
<evidence type="ECO:0000256" key="15">
    <source>
        <dbReference type="ARBA" id="ARBA00023172"/>
    </source>
</evidence>
<keyword evidence="5" id="KW-0479">Metal-binding</keyword>
<evidence type="ECO:0000256" key="7">
    <source>
        <dbReference type="ARBA" id="ARBA00022759"/>
    </source>
</evidence>
<dbReference type="GO" id="GO:0046872">
    <property type="term" value="F:metal ion binding"/>
    <property type="evidence" value="ECO:0007669"/>
    <property type="project" value="UniProtKB-KW"/>
</dbReference>
<dbReference type="GO" id="GO:0003964">
    <property type="term" value="F:RNA-directed DNA polymerase activity"/>
    <property type="evidence" value="ECO:0007669"/>
    <property type="project" value="UniProtKB-KW"/>
</dbReference>
<dbReference type="GO" id="GO:0004190">
    <property type="term" value="F:aspartic-type endopeptidase activity"/>
    <property type="evidence" value="ECO:0007669"/>
    <property type="project" value="UniProtKB-KW"/>
</dbReference>
<dbReference type="InterPro" id="IPR036397">
    <property type="entry name" value="RNaseH_sf"/>
</dbReference>
<sequence>MKAEATPPTEQLLEAKRAKWFHEFEDITSGVPERLPPLREINHRIPLVDDAMNYRYHLPRCAEAVKPALMEKIQRYTRAHWWKPATVPQAAPMLCIPKKDGGLRTVVDCRRRNDNTVKDVTPFPDQEQIRMDVARAPFRSKIDLSDAYEQIRVEPADVGKTAFATVYGTMLSNVMQQGDCNGPATFQRLMTHVFRDYIGIFVHVYLDDIFIYSDSAEDHERHLRTVFETLRENHLFLKAKKCDLYSTRMDCLGHIIDDEGLHADADKMARVREWRTPRNYHDVQRFLGLVQYLAHFMPDVSAYTGPLSAITRNGHTFDWRPLHQRCFDTIKHLACKAPILKPIDPARAEPIWVICDASTSGVGAFYGQGPAWTNCRPAGFMSRKFTDAQHAYRVFELETLAILEALMKWEDKLLGRKITIVTDHKALEFFKTQSRLSNRQTRWMEFMARFDYDIVYVKGISNKVADSFSRYFASDLPDEVHTTDDYVNVDTRLDPDGEDLPLHRAEELRAMRVGPTEAHVTRPRTRLFTRQQLEARHAEAQQLAADTTAAASVTGVAGTMAEADPTVGTEDKATEAAPLPKALASPSELLEAARAGYTADSTFAKVIQAPKHYATFTVDDGLIYSTNRLGQRVLCLPRTRLGRQSLTGAVISAAHTTIGHFGSRKTSEYVRRWYWWPTLGRDIDKFCASCGICQTVKPSTQMPAGLLHSLPVPTRPWGSIAMDFLGPFPESLEANYLWVVLCRLTSLVHLIPVRTTVSAVELAWVFVRDIVRLHGLPDSIVSDRDSKFTSRFWQEVHRLLGTRLLMSTAFHPQTDGATERANRSISQVLRAVVQPNQKDWANQLPLVEFALNASVSSSTGYAPFELTYGAMPRMAQPNISEKVAPGVRRFAEHAREVLLRAHDAIIDSRVHQTYHANKARRDEDIHHSALTPIAVGDLVYLSTENLALPKGRARKLAPRFIGPYPVVVAHPSTSTYTLELPPDLRRRNIHPTFHVGLLRRHEANDDELFPHRDTKTLYDLGIDPDTEWLVDEILSHRWAGRRPEFLVRWNLGDTTWEPLDECRKLEALDRYLELLGVRTWSALPRRDPDVRSA</sequence>
<dbReference type="FunFam" id="3.30.70.270:FF:000063">
    <property type="entry name" value="Zinc knuckle domaincontaining protein"/>
    <property type="match status" value="1"/>
</dbReference>
<dbReference type="InterPro" id="IPR001584">
    <property type="entry name" value="Integrase_cat-core"/>
</dbReference>
<dbReference type="AlphaFoldDB" id="A0A9P3LFI1"/>
<dbReference type="Pfam" id="PF17917">
    <property type="entry name" value="RT_RNaseH"/>
    <property type="match status" value="1"/>
</dbReference>
<evidence type="ECO:0000256" key="10">
    <source>
        <dbReference type="ARBA" id="ARBA00022884"/>
    </source>
</evidence>
<evidence type="ECO:0000256" key="9">
    <source>
        <dbReference type="ARBA" id="ARBA00022842"/>
    </source>
</evidence>
<keyword evidence="7" id="KW-0255">Endonuclease</keyword>
<gene>
    <name evidence="18" type="ORF">PsYK624_081900</name>
</gene>
<dbReference type="GO" id="GO:0004519">
    <property type="term" value="F:endonuclease activity"/>
    <property type="evidence" value="ECO:0007669"/>
    <property type="project" value="UniProtKB-KW"/>
</dbReference>
<evidence type="ECO:0000256" key="5">
    <source>
        <dbReference type="ARBA" id="ARBA00022723"/>
    </source>
</evidence>
<dbReference type="Proteomes" id="UP000703269">
    <property type="component" value="Unassembled WGS sequence"/>
</dbReference>
<dbReference type="Pfam" id="PF24626">
    <property type="entry name" value="SH3_Tf2-1"/>
    <property type="match status" value="1"/>
</dbReference>
<dbReference type="Pfam" id="PF17921">
    <property type="entry name" value="Integrase_H2C2"/>
    <property type="match status" value="1"/>
</dbReference>
<evidence type="ECO:0000313" key="19">
    <source>
        <dbReference type="Proteomes" id="UP000703269"/>
    </source>
</evidence>
<keyword evidence="13" id="KW-0239">DNA-directed DNA polymerase</keyword>
<feature type="domain" description="Reverse transcriptase" evidence="16">
    <location>
        <begin position="77"/>
        <end position="256"/>
    </location>
</feature>
<dbReference type="InterPro" id="IPR041373">
    <property type="entry name" value="RT_RNaseH"/>
</dbReference>
<dbReference type="FunFam" id="3.30.420.10:FF:000032">
    <property type="entry name" value="Retrovirus-related Pol polyprotein from transposon 297-like Protein"/>
    <property type="match status" value="1"/>
</dbReference>
<evidence type="ECO:0000256" key="13">
    <source>
        <dbReference type="ARBA" id="ARBA00022932"/>
    </source>
</evidence>
<dbReference type="CDD" id="cd01647">
    <property type="entry name" value="RT_LTR"/>
    <property type="match status" value="1"/>
</dbReference>
<keyword evidence="11" id="KW-0229">DNA integration</keyword>
<dbReference type="InterPro" id="IPR043502">
    <property type="entry name" value="DNA/RNA_pol_sf"/>
</dbReference>
<evidence type="ECO:0000259" key="16">
    <source>
        <dbReference type="PROSITE" id="PS50878"/>
    </source>
</evidence>
<dbReference type="CDD" id="cd09274">
    <property type="entry name" value="RNase_HI_RT_Ty3"/>
    <property type="match status" value="1"/>
</dbReference>
<dbReference type="CDD" id="cd00024">
    <property type="entry name" value="CD_CSD"/>
    <property type="match status" value="1"/>
</dbReference>
<dbReference type="GO" id="GO:0006310">
    <property type="term" value="P:DNA recombination"/>
    <property type="evidence" value="ECO:0007669"/>
    <property type="project" value="UniProtKB-KW"/>
</dbReference>
<dbReference type="GO" id="GO:0006508">
    <property type="term" value="P:proteolysis"/>
    <property type="evidence" value="ECO:0007669"/>
    <property type="project" value="UniProtKB-KW"/>
</dbReference>
<proteinExistence type="predicted"/>
<dbReference type="PANTHER" id="PTHR37984">
    <property type="entry name" value="PROTEIN CBG26694"/>
    <property type="match status" value="1"/>
</dbReference>
<dbReference type="EMBL" id="BPQB01000024">
    <property type="protein sequence ID" value="GJE92037.1"/>
    <property type="molecule type" value="Genomic_DNA"/>
</dbReference>
<dbReference type="PANTHER" id="PTHR37984:SF5">
    <property type="entry name" value="PROTEIN NYNRIN-LIKE"/>
    <property type="match status" value="1"/>
</dbReference>
<dbReference type="GO" id="GO:0003677">
    <property type="term" value="F:DNA binding"/>
    <property type="evidence" value="ECO:0007669"/>
    <property type="project" value="UniProtKB-KW"/>
</dbReference>
<keyword evidence="19" id="KW-1185">Reference proteome</keyword>
<evidence type="ECO:0000256" key="1">
    <source>
        <dbReference type="ARBA" id="ARBA00022670"/>
    </source>
</evidence>